<dbReference type="AlphaFoldDB" id="A0AAX4H7H6"/>
<evidence type="ECO:0000256" key="1">
    <source>
        <dbReference type="SAM" id="SignalP"/>
    </source>
</evidence>
<gene>
    <name evidence="2" type="ORF">PUMCH_001811</name>
</gene>
<keyword evidence="1" id="KW-0732">Signal</keyword>
<organism evidence="2 3">
    <name type="scientific">Australozyma saopauloensis</name>
    <dbReference type="NCBI Taxonomy" id="291208"/>
    <lineage>
        <taxon>Eukaryota</taxon>
        <taxon>Fungi</taxon>
        <taxon>Dikarya</taxon>
        <taxon>Ascomycota</taxon>
        <taxon>Saccharomycotina</taxon>
        <taxon>Pichiomycetes</taxon>
        <taxon>Metschnikowiaceae</taxon>
        <taxon>Australozyma</taxon>
    </lineage>
</organism>
<name>A0AAX4H7H6_9ASCO</name>
<dbReference type="KEGG" id="asau:88172876"/>
<dbReference type="EMBL" id="CP138895">
    <property type="protein sequence ID" value="WPK24535.1"/>
    <property type="molecule type" value="Genomic_DNA"/>
</dbReference>
<dbReference type="Proteomes" id="UP001338582">
    <property type="component" value="Chromosome 2"/>
</dbReference>
<protein>
    <submittedName>
        <fullName evidence="2">Uncharacterized protein</fullName>
    </submittedName>
</protein>
<accession>A0AAX4H7H6</accession>
<reference evidence="2 3" key="1">
    <citation type="submission" date="2023-10" db="EMBL/GenBank/DDBJ databases">
        <title>Draft Genome Sequence of Candida saopaulonensis from a very Premature Infant with Sepsis.</title>
        <authorList>
            <person name="Ning Y."/>
            <person name="Dai R."/>
            <person name="Xiao M."/>
            <person name="Xu Y."/>
            <person name="Yan Q."/>
            <person name="Zhang L."/>
        </authorList>
    </citation>
    <scope>NUCLEOTIDE SEQUENCE [LARGE SCALE GENOMIC DNA]</scope>
    <source>
        <strain evidence="2 3">19XY460</strain>
    </source>
</reference>
<keyword evidence="3" id="KW-1185">Reference proteome</keyword>
<evidence type="ECO:0000313" key="2">
    <source>
        <dbReference type="EMBL" id="WPK24535.1"/>
    </source>
</evidence>
<sequence length="176" mass="20075">MKLFPVLLTTFAVAAALPTEPTTQTGRLAATQSLTPSQLREYDLDDIPEVIETDFPKKYFTGIIEEIFGKLEAHGFDIEACFCGEPKYATEMLKHGGDSDVLVKDTDKFIFLYSLMGIDVPKEMCQMSHNKPKKEKREQLRIRPIKDYLKTKEDIERYISFMRAIAQSMGTLPDLE</sequence>
<dbReference type="GeneID" id="88172876"/>
<dbReference type="RefSeq" id="XP_062876918.1">
    <property type="nucleotide sequence ID" value="XM_063020848.1"/>
</dbReference>
<feature type="signal peptide" evidence="1">
    <location>
        <begin position="1"/>
        <end position="16"/>
    </location>
</feature>
<proteinExistence type="predicted"/>
<evidence type="ECO:0000313" key="3">
    <source>
        <dbReference type="Proteomes" id="UP001338582"/>
    </source>
</evidence>
<feature type="chain" id="PRO_5043388203" evidence="1">
    <location>
        <begin position="17"/>
        <end position="176"/>
    </location>
</feature>